<organism evidence="3 5">
    <name type="scientific">Shewanella psychromarinicola</name>
    <dbReference type="NCBI Taxonomy" id="2487742"/>
    <lineage>
        <taxon>Bacteria</taxon>
        <taxon>Pseudomonadati</taxon>
        <taxon>Pseudomonadota</taxon>
        <taxon>Gammaproteobacteria</taxon>
        <taxon>Alteromonadales</taxon>
        <taxon>Shewanellaceae</taxon>
        <taxon>Shewanella</taxon>
    </lineage>
</organism>
<feature type="transmembrane region" description="Helical" evidence="1">
    <location>
        <begin position="12"/>
        <end position="33"/>
    </location>
</feature>
<keyword evidence="1" id="KW-0812">Transmembrane</keyword>
<dbReference type="Gene3D" id="3.30.700.10">
    <property type="entry name" value="Glycoprotein, Type 4 Pilin"/>
    <property type="match status" value="1"/>
</dbReference>
<dbReference type="NCBIfam" id="TIGR02532">
    <property type="entry name" value="IV_pilin_GFxxxE"/>
    <property type="match status" value="1"/>
</dbReference>
<evidence type="ECO:0000256" key="1">
    <source>
        <dbReference type="SAM" id="Phobius"/>
    </source>
</evidence>
<dbReference type="Proteomes" id="UP000278855">
    <property type="component" value="Unassembled WGS sequence"/>
</dbReference>
<gene>
    <name evidence="3" type="ORF">EGC77_11205</name>
    <name evidence="2" type="ORF">EGC80_04600</name>
</gene>
<dbReference type="AlphaFoldDB" id="A0A3N4E6K7"/>
<protein>
    <submittedName>
        <fullName evidence="3">Type II secretion system protein</fullName>
    </submittedName>
</protein>
<dbReference type="InterPro" id="IPR045584">
    <property type="entry name" value="Pilin-like"/>
</dbReference>
<accession>A0A3N4E6K7</accession>
<dbReference type="OrthoDB" id="5902365at2"/>
<keyword evidence="1" id="KW-0472">Membrane</keyword>
<proteinExistence type="predicted"/>
<sequence length="165" mass="17301">MHTNRQRGFTLIELVVVIIILGILAVVAAPKFINLKSDALIANLNGLQGALKSANTLVYSKAVLTGQEKLEPGSVAVNGTPISTTVGYITSSPANVAAAIDGSFEVMTGAQDEITADWGLFNDPGKTMHIYPKGYGNTGNSSLLYNVDSTNTTEPTFYSITSSGC</sequence>
<dbReference type="RefSeq" id="WP_124012885.1">
    <property type="nucleotide sequence ID" value="NZ_CP034073.1"/>
</dbReference>
<evidence type="ECO:0000313" key="2">
    <source>
        <dbReference type="EMBL" id="AZG34276.1"/>
    </source>
</evidence>
<dbReference type="Pfam" id="PF07963">
    <property type="entry name" value="N_methyl"/>
    <property type="match status" value="1"/>
</dbReference>
<evidence type="ECO:0000313" key="5">
    <source>
        <dbReference type="Proteomes" id="UP000278855"/>
    </source>
</evidence>
<keyword evidence="1" id="KW-1133">Transmembrane helix</keyword>
<dbReference type="PROSITE" id="PS00409">
    <property type="entry name" value="PROKAR_NTER_METHYL"/>
    <property type="match status" value="1"/>
</dbReference>
<evidence type="ECO:0000313" key="4">
    <source>
        <dbReference type="Proteomes" id="UP000273778"/>
    </source>
</evidence>
<reference evidence="3" key="3">
    <citation type="submission" date="2018-11" db="EMBL/GenBank/DDBJ databases">
        <authorList>
            <person name="Hwang Y.J."/>
            <person name="Hwang C.Y."/>
        </authorList>
    </citation>
    <scope>NUCLEOTIDE SEQUENCE</scope>
    <source>
        <strain evidence="3">R106</strain>
    </source>
</reference>
<dbReference type="SUPFAM" id="SSF54523">
    <property type="entry name" value="Pili subunits"/>
    <property type="match status" value="1"/>
</dbReference>
<dbReference type="InterPro" id="IPR012902">
    <property type="entry name" value="N_methyl_site"/>
</dbReference>
<keyword evidence="4" id="KW-1185">Reference proteome</keyword>
<reference evidence="2 4" key="1">
    <citation type="submission" date="2018-11" db="EMBL/GenBank/DDBJ databases">
        <title>Shewanella sp. M2.</title>
        <authorList>
            <person name="Hwang Y.J."/>
            <person name="Hwang C.Y."/>
        </authorList>
    </citation>
    <scope>NUCLEOTIDE SEQUENCE [LARGE SCALE GENOMIC DNA]</scope>
    <source>
        <strain evidence="2 4">M2</strain>
    </source>
</reference>
<dbReference type="KEGG" id="spsr:EGC80_04600"/>
<dbReference type="Proteomes" id="UP000273778">
    <property type="component" value="Chromosome"/>
</dbReference>
<dbReference type="EMBL" id="CP034073">
    <property type="protein sequence ID" value="AZG34276.1"/>
    <property type="molecule type" value="Genomic_DNA"/>
</dbReference>
<name>A0A3N4E6K7_9GAMM</name>
<evidence type="ECO:0000313" key="3">
    <source>
        <dbReference type="EMBL" id="RPA32372.1"/>
    </source>
</evidence>
<reference evidence="5" key="2">
    <citation type="submission" date="2018-11" db="EMBL/GenBank/DDBJ databases">
        <title>Shewanella sp. R106.</title>
        <authorList>
            <person name="Hwang Y.J."/>
            <person name="Hwang C.Y."/>
        </authorList>
    </citation>
    <scope>NUCLEOTIDE SEQUENCE [LARGE SCALE GENOMIC DNA]</scope>
    <source>
        <strain evidence="5">R106</strain>
    </source>
</reference>
<dbReference type="EMBL" id="RKKB01000003">
    <property type="protein sequence ID" value="RPA32372.1"/>
    <property type="molecule type" value="Genomic_DNA"/>
</dbReference>